<accession>A0A7J6JEW3</accession>
<dbReference type="Proteomes" id="UP000011096">
    <property type="component" value="Unassembled WGS sequence"/>
</dbReference>
<sequence>MYSQNLLFFLLAVPFTAAVPVAEQKHNGKPIHVKVPGMGTGTYYPGDHGHDGNVAVYNLAHYGNVNGPKKGGKP</sequence>
<feature type="chain" id="PRO_5029442320" description="Secreted protein" evidence="1">
    <location>
        <begin position="19"/>
        <end position="74"/>
    </location>
</feature>
<dbReference type="GeneID" id="43615787"/>
<name>A0A7J6JEW3_COLFN</name>
<dbReference type="OrthoDB" id="4813093at2759"/>
<evidence type="ECO:0000256" key="1">
    <source>
        <dbReference type="SAM" id="SignalP"/>
    </source>
</evidence>
<reference evidence="2 3" key="2">
    <citation type="submission" date="2020-04" db="EMBL/GenBank/DDBJ databases">
        <title>Genome sequencing and assembly of multiple isolates from the Colletotrichum gloeosporioides species complex.</title>
        <authorList>
            <person name="Gan P."/>
            <person name="Shirasu K."/>
        </authorList>
    </citation>
    <scope>NUCLEOTIDE SEQUENCE [LARGE SCALE GENOMIC DNA]</scope>
    <source>
        <strain evidence="2 3">Nara gc5</strain>
    </source>
</reference>
<evidence type="ECO:0000313" key="3">
    <source>
        <dbReference type="Proteomes" id="UP000011096"/>
    </source>
</evidence>
<proteinExistence type="predicted"/>
<gene>
    <name evidence="2" type="ORF">CGGC5_v002845</name>
</gene>
<evidence type="ECO:0008006" key="4">
    <source>
        <dbReference type="Google" id="ProtNLM"/>
    </source>
</evidence>
<dbReference type="RefSeq" id="XP_031888845.1">
    <property type="nucleotide sequence ID" value="XM_032031733.1"/>
</dbReference>
<dbReference type="EMBL" id="ANPB02000002">
    <property type="protein sequence ID" value="KAF4488867.1"/>
    <property type="molecule type" value="Genomic_DNA"/>
</dbReference>
<keyword evidence="3" id="KW-1185">Reference proteome</keyword>
<dbReference type="AlphaFoldDB" id="A0A7J6JEW3"/>
<dbReference type="InParanoid" id="A0A7J6JEW3"/>
<organism evidence="2 3">
    <name type="scientific">Colletotrichum fructicola (strain Nara gc5)</name>
    <name type="common">Anthracnose fungus</name>
    <name type="synonym">Colletotrichum gloeosporioides (strain Nara gc5)</name>
    <dbReference type="NCBI Taxonomy" id="1213859"/>
    <lineage>
        <taxon>Eukaryota</taxon>
        <taxon>Fungi</taxon>
        <taxon>Dikarya</taxon>
        <taxon>Ascomycota</taxon>
        <taxon>Pezizomycotina</taxon>
        <taxon>Sordariomycetes</taxon>
        <taxon>Hypocreomycetidae</taxon>
        <taxon>Glomerellales</taxon>
        <taxon>Glomerellaceae</taxon>
        <taxon>Colletotrichum</taxon>
        <taxon>Colletotrichum gloeosporioides species complex</taxon>
    </lineage>
</organism>
<keyword evidence="1" id="KW-0732">Signal</keyword>
<feature type="signal peptide" evidence="1">
    <location>
        <begin position="1"/>
        <end position="18"/>
    </location>
</feature>
<evidence type="ECO:0000313" key="2">
    <source>
        <dbReference type="EMBL" id="KAF4488867.1"/>
    </source>
</evidence>
<reference evidence="2 3" key="1">
    <citation type="submission" date="2012-08" db="EMBL/GenBank/DDBJ databases">
        <authorList>
            <person name="Gan P.H.P."/>
            <person name="Ikeda K."/>
            <person name="Irieda H."/>
            <person name="Narusaka M."/>
            <person name="O'Connell R.J."/>
            <person name="Narusaka Y."/>
            <person name="Takano Y."/>
            <person name="Kubo Y."/>
            <person name="Shirasu K."/>
        </authorList>
    </citation>
    <scope>NUCLEOTIDE SEQUENCE [LARGE SCALE GENOMIC DNA]</scope>
    <source>
        <strain evidence="2 3">Nara gc5</strain>
    </source>
</reference>
<comment type="caution">
    <text evidence="2">The sequence shown here is derived from an EMBL/GenBank/DDBJ whole genome shotgun (WGS) entry which is preliminary data.</text>
</comment>
<protein>
    <recommendedName>
        <fullName evidence="4">Secreted protein</fullName>
    </recommendedName>
</protein>